<organism evidence="1">
    <name type="scientific">viral metagenome</name>
    <dbReference type="NCBI Taxonomy" id="1070528"/>
    <lineage>
        <taxon>unclassified sequences</taxon>
        <taxon>metagenomes</taxon>
        <taxon>organismal metagenomes</taxon>
    </lineage>
</organism>
<name>A0A6C0C512_9ZZZZ</name>
<dbReference type="InterPro" id="IPR012295">
    <property type="entry name" value="TBP_dom_sf"/>
</dbReference>
<protein>
    <recommendedName>
        <fullName evidence="2">Transcription factor TFIID</fullName>
    </recommendedName>
</protein>
<dbReference type="EMBL" id="MN739346">
    <property type="protein sequence ID" value="QHS99687.1"/>
    <property type="molecule type" value="Genomic_DNA"/>
</dbReference>
<reference evidence="1" key="1">
    <citation type="journal article" date="2020" name="Nature">
        <title>Giant virus diversity and host interactions through global metagenomics.</title>
        <authorList>
            <person name="Schulz F."/>
            <person name="Roux S."/>
            <person name="Paez-Espino D."/>
            <person name="Jungbluth S."/>
            <person name="Walsh D.A."/>
            <person name="Denef V.J."/>
            <person name="McMahon K.D."/>
            <person name="Konstantinidis K.T."/>
            <person name="Eloe-Fadrosh E.A."/>
            <person name="Kyrpides N.C."/>
            <person name="Woyke T."/>
        </authorList>
    </citation>
    <scope>NUCLEOTIDE SEQUENCE</scope>
    <source>
        <strain evidence="1">GVMAG-M-3300020187-37</strain>
    </source>
</reference>
<evidence type="ECO:0000313" key="1">
    <source>
        <dbReference type="EMBL" id="QHS99687.1"/>
    </source>
</evidence>
<evidence type="ECO:0008006" key="2">
    <source>
        <dbReference type="Google" id="ProtNLM"/>
    </source>
</evidence>
<sequence>MDGLRVSTMTACTEVTSNVNLKNLYSQVSIDDFIRYAEHGDNNHKGYAKKNDKKKRKEKTKRTFFNQLTLHCFYNDKIINVKFFNNGKIQMTGLKYEEQGYNLLNDILIPMFRTFTEIFDNDELNILNYRIVMMNSDFDIKKSIDRDLLQKNIVDKGYYSTFEPDWYPGVNIKYYFNTVNNNNGICSCNSICKGKGTADGDGECKGVTIAAFEKGKILITGAKSKEQLITCKNFIEDFIENKIN</sequence>
<dbReference type="Gene3D" id="3.30.310.10">
    <property type="entry name" value="TATA-Binding Protein"/>
    <property type="match status" value="1"/>
</dbReference>
<dbReference type="SUPFAM" id="SSF55945">
    <property type="entry name" value="TATA-box binding protein-like"/>
    <property type="match status" value="1"/>
</dbReference>
<proteinExistence type="predicted"/>
<accession>A0A6C0C512</accession>
<dbReference type="AlphaFoldDB" id="A0A6C0C512"/>